<dbReference type="GO" id="GO:0016843">
    <property type="term" value="F:amine-lyase activity"/>
    <property type="evidence" value="ECO:0007669"/>
    <property type="project" value="TreeGrafter"/>
</dbReference>
<organism evidence="5 6">
    <name type="scientific">Lupinus luteus</name>
    <name type="common">European yellow lupine</name>
    <dbReference type="NCBI Taxonomy" id="3873"/>
    <lineage>
        <taxon>Eukaryota</taxon>
        <taxon>Viridiplantae</taxon>
        <taxon>Streptophyta</taxon>
        <taxon>Embryophyta</taxon>
        <taxon>Tracheophyta</taxon>
        <taxon>Spermatophyta</taxon>
        <taxon>Magnoliopsida</taxon>
        <taxon>eudicotyledons</taxon>
        <taxon>Gunneridae</taxon>
        <taxon>Pentapetalae</taxon>
        <taxon>rosids</taxon>
        <taxon>fabids</taxon>
        <taxon>Fabales</taxon>
        <taxon>Fabaceae</taxon>
        <taxon>Papilionoideae</taxon>
        <taxon>50 kb inversion clade</taxon>
        <taxon>genistoids sensu lato</taxon>
        <taxon>core genistoids</taxon>
        <taxon>Genisteae</taxon>
        <taxon>Lupinus</taxon>
    </lineage>
</organism>
<dbReference type="GO" id="GO:0006520">
    <property type="term" value="P:amino acid metabolic process"/>
    <property type="evidence" value="ECO:0007669"/>
    <property type="project" value="TreeGrafter"/>
</dbReference>
<evidence type="ECO:0000256" key="3">
    <source>
        <dbReference type="PROSITE-ProRule" id="PRU00481"/>
    </source>
</evidence>
<dbReference type="AlphaFoldDB" id="A0AAV1YMP9"/>
<evidence type="ECO:0000256" key="2">
    <source>
        <dbReference type="ARBA" id="ARBA00022898"/>
    </source>
</evidence>
<dbReference type="InterPro" id="IPR013785">
    <property type="entry name" value="Aldolase_TIM"/>
</dbReference>
<keyword evidence="2" id="KW-0663">Pyridoxal phosphate</keyword>
<evidence type="ECO:0000313" key="6">
    <source>
        <dbReference type="Proteomes" id="UP001497480"/>
    </source>
</evidence>
<evidence type="ECO:0000256" key="1">
    <source>
        <dbReference type="ARBA" id="ARBA00007281"/>
    </source>
</evidence>
<protein>
    <recommendedName>
        <fullName evidence="4">PdxS/SNZ N-terminal domain-containing protein</fullName>
    </recommendedName>
</protein>
<evidence type="ECO:0000313" key="5">
    <source>
        <dbReference type="EMBL" id="CAL0335306.1"/>
    </source>
</evidence>
<dbReference type="GO" id="GO:0042823">
    <property type="term" value="P:pyridoxal phosphate biosynthetic process"/>
    <property type="evidence" value="ECO:0007669"/>
    <property type="project" value="InterPro"/>
</dbReference>
<dbReference type="Gene3D" id="3.20.20.70">
    <property type="entry name" value="Aldolase class I"/>
    <property type="match status" value="1"/>
</dbReference>
<dbReference type="GO" id="GO:0008615">
    <property type="term" value="P:pyridoxine biosynthetic process"/>
    <property type="evidence" value="ECO:0007669"/>
    <property type="project" value="TreeGrafter"/>
</dbReference>
<dbReference type="PANTHER" id="PTHR31829">
    <property type="entry name" value="PYRIDOXAL 5'-PHOSPHATE SYNTHASE SUBUNIT SNZ1-RELATED"/>
    <property type="match status" value="1"/>
</dbReference>
<dbReference type="InterPro" id="IPR033755">
    <property type="entry name" value="PdxS/SNZ_N"/>
</dbReference>
<keyword evidence="6" id="KW-1185">Reference proteome</keyword>
<dbReference type="PIRSF" id="PIRSF029271">
    <property type="entry name" value="Pdx1"/>
    <property type="match status" value="1"/>
</dbReference>
<accession>A0AAV1YMP9</accession>
<sequence>MAEDGTVTLYNTTHITDPNQNPFSFKVGLSQTLRGGTIFQVSNLQQAKIAEEAGARAIIVSDPRHEGISRMPDPSLVKDIKRVVSVPVVARARVGHFVEAQILETIGVDYIDESEELGVADHRNFINKHNFRTPFVCGSRNLGEALRRIREGAAMIRTQGDLEGSGNIVETVKNVRSVMGDVRVLSSMDEDEVFAFSKKIEAPYDLVVQTKQLGRLPVVNFAAGGIVTPADAALMMQLGCDGVFVGSEVFDSPNPFKRVRGIVQAVRHYNDPHVLVETSFGLSLDDEMEGLNLGDNRIEPFGGGVEEL</sequence>
<dbReference type="Pfam" id="PF01680">
    <property type="entry name" value="SOR_SNZ"/>
    <property type="match status" value="1"/>
</dbReference>
<dbReference type="PROSITE" id="PS51129">
    <property type="entry name" value="PDXS_SNZ_2"/>
    <property type="match status" value="1"/>
</dbReference>
<dbReference type="InterPro" id="IPR001852">
    <property type="entry name" value="PdxS/SNZ"/>
</dbReference>
<comment type="similarity">
    <text evidence="1 3">Belongs to the PdxS/SNZ family.</text>
</comment>
<proteinExistence type="inferred from homology"/>
<name>A0AAV1YMP9_LUPLU</name>
<dbReference type="PANTHER" id="PTHR31829:SF2">
    <property type="entry name" value="PYRIDOXAL 5'-PHOSPHATE SYNTHASE-LIKE SUBUNIT PDX1.2"/>
    <property type="match status" value="1"/>
</dbReference>
<reference evidence="5 6" key="1">
    <citation type="submission" date="2024-03" db="EMBL/GenBank/DDBJ databases">
        <authorList>
            <person name="Martinez-Hernandez J."/>
        </authorList>
    </citation>
    <scope>NUCLEOTIDE SEQUENCE [LARGE SCALE GENOMIC DNA]</scope>
</reference>
<dbReference type="EMBL" id="CAXHTB010000026">
    <property type="protein sequence ID" value="CAL0335306.1"/>
    <property type="molecule type" value="Genomic_DNA"/>
</dbReference>
<dbReference type="InterPro" id="IPR011060">
    <property type="entry name" value="RibuloseP-bd_barrel"/>
</dbReference>
<feature type="domain" description="PdxS/SNZ N-terminal" evidence="4">
    <location>
        <begin position="24"/>
        <end position="223"/>
    </location>
</feature>
<dbReference type="Proteomes" id="UP001497480">
    <property type="component" value="Unassembled WGS sequence"/>
</dbReference>
<evidence type="ECO:0000259" key="4">
    <source>
        <dbReference type="Pfam" id="PF01680"/>
    </source>
</evidence>
<dbReference type="SUPFAM" id="SSF51366">
    <property type="entry name" value="Ribulose-phoshate binding barrel"/>
    <property type="match status" value="1"/>
</dbReference>
<comment type="caution">
    <text evidence="5">The sequence shown here is derived from an EMBL/GenBank/DDBJ whole genome shotgun (WGS) entry which is preliminary data.</text>
</comment>
<gene>
    <name evidence="5" type="ORF">LLUT_LOCUS36366</name>
</gene>